<sequence>MKATTAPSCNQKQRASPSGLLQYVSLKLPSLDNDQGNSCMFVYLRECASVKQQSLRRSLPYHHGISGRRDSQKKSLYNCMQENFGYIYLM</sequence>
<dbReference type="Proteomes" id="UP000324897">
    <property type="component" value="Chromosome 7"/>
</dbReference>
<proteinExistence type="predicted"/>
<accession>A0A5J9U826</accession>
<comment type="caution">
    <text evidence="1">The sequence shown here is derived from an EMBL/GenBank/DDBJ whole genome shotgun (WGS) entry which is preliminary data.</text>
</comment>
<evidence type="ECO:0000313" key="2">
    <source>
        <dbReference type="Proteomes" id="UP000324897"/>
    </source>
</evidence>
<protein>
    <submittedName>
        <fullName evidence="1">Uncharacterized protein</fullName>
    </submittedName>
</protein>
<dbReference type="AlphaFoldDB" id="A0A5J9U826"/>
<feature type="non-terminal residue" evidence="1">
    <location>
        <position position="1"/>
    </location>
</feature>
<evidence type="ECO:0000313" key="1">
    <source>
        <dbReference type="EMBL" id="TVU19852.1"/>
    </source>
</evidence>
<gene>
    <name evidence="1" type="ORF">EJB05_36027</name>
</gene>
<organism evidence="1 2">
    <name type="scientific">Eragrostis curvula</name>
    <name type="common">weeping love grass</name>
    <dbReference type="NCBI Taxonomy" id="38414"/>
    <lineage>
        <taxon>Eukaryota</taxon>
        <taxon>Viridiplantae</taxon>
        <taxon>Streptophyta</taxon>
        <taxon>Embryophyta</taxon>
        <taxon>Tracheophyta</taxon>
        <taxon>Spermatophyta</taxon>
        <taxon>Magnoliopsida</taxon>
        <taxon>Liliopsida</taxon>
        <taxon>Poales</taxon>
        <taxon>Poaceae</taxon>
        <taxon>PACMAD clade</taxon>
        <taxon>Chloridoideae</taxon>
        <taxon>Eragrostideae</taxon>
        <taxon>Eragrostidinae</taxon>
        <taxon>Eragrostis</taxon>
    </lineage>
</organism>
<keyword evidence="2" id="KW-1185">Reference proteome</keyword>
<dbReference type="EMBL" id="RWGY01000029">
    <property type="protein sequence ID" value="TVU19852.1"/>
    <property type="molecule type" value="Genomic_DNA"/>
</dbReference>
<name>A0A5J9U826_9POAL</name>
<dbReference type="Gramene" id="TVU19852">
    <property type="protein sequence ID" value="TVU19852"/>
    <property type="gene ID" value="EJB05_36027"/>
</dbReference>
<reference evidence="1 2" key="1">
    <citation type="journal article" date="2019" name="Sci. Rep.">
        <title>A high-quality genome of Eragrostis curvula grass provides insights into Poaceae evolution and supports new strategies to enhance forage quality.</title>
        <authorList>
            <person name="Carballo J."/>
            <person name="Santos B.A.C.M."/>
            <person name="Zappacosta D."/>
            <person name="Garbus I."/>
            <person name="Selva J.P."/>
            <person name="Gallo C.A."/>
            <person name="Diaz A."/>
            <person name="Albertini E."/>
            <person name="Caccamo M."/>
            <person name="Echenique V."/>
        </authorList>
    </citation>
    <scope>NUCLEOTIDE SEQUENCE [LARGE SCALE GENOMIC DNA]</scope>
    <source>
        <strain evidence="2">cv. Victoria</strain>
        <tissue evidence="1">Leaf</tissue>
    </source>
</reference>